<dbReference type="GO" id="GO:0030018">
    <property type="term" value="C:Z disc"/>
    <property type="evidence" value="ECO:0007669"/>
    <property type="project" value="TreeGrafter"/>
</dbReference>
<proteinExistence type="predicted"/>
<accession>A0A212CQ67</accession>
<dbReference type="GO" id="GO:0005790">
    <property type="term" value="C:smooth endoplasmic reticulum"/>
    <property type="evidence" value="ECO:0007669"/>
    <property type="project" value="TreeGrafter"/>
</dbReference>
<dbReference type="GO" id="GO:0033017">
    <property type="term" value="C:sarcoplasmic reticulum membrane"/>
    <property type="evidence" value="ECO:0007669"/>
    <property type="project" value="TreeGrafter"/>
</dbReference>
<dbReference type="AlphaFoldDB" id="A0A212CQ67"/>
<dbReference type="OrthoDB" id="300855at2759"/>
<gene>
    <name evidence="1" type="ORF">Celaphus_00008167</name>
</gene>
<dbReference type="InterPro" id="IPR015925">
    <property type="entry name" value="Ryanodine_IP3_receptor"/>
</dbReference>
<comment type="caution">
    <text evidence="1">The sequence shown here is derived from an EMBL/GenBank/DDBJ whole genome shotgun (WGS) entry which is preliminary data.</text>
</comment>
<keyword evidence="2" id="KW-1185">Reference proteome</keyword>
<dbReference type="GO" id="GO:0005219">
    <property type="term" value="F:ryanodine-sensitive calcium-release channel activity"/>
    <property type="evidence" value="ECO:0007669"/>
    <property type="project" value="TreeGrafter"/>
</dbReference>
<feature type="non-terminal residue" evidence="1">
    <location>
        <position position="122"/>
    </location>
</feature>
<dbReference type="EMBL" id="MKHE01000015">
    <property type="protein sequence ID" value="OWK08035.1"/>
    <property type="molecule type" value="Genomic_DNA"/>
</dbReference>
<organism evidence="1 2">
    <name type="scientific">Cervus elaphus hippelaphus</name>
    <name type="common">European red deer</name>
    <dbReference type="NCBI Taxonomy" id="46360"/>
    <lineage>
        <taxon>Eukaryota</taxon>
        <taxon>Metazoa</taxon>
        <taxon>Chordata</taxon>
        <taxon>Craniata</taxon>
        <taxon>Vertebrata</taxon>
        <taxon>Euteleostomi</taxon>
        <taxon>Mammalia</taxon>
        <taxon>Eutheria</taxon>
        <taxon>Laurasiatheria</taxon>
        <taxon>Artiodactyla</taxon>
        <taxon>Ruminantia</taxon>
        <taxon>Pecora</taxon>
        <taxon>Cervidae</taxon>
        <taxon>Cervinae</taxon>
        <taxon>Cervus</taxon>
    </lineage>
</organism>
<dbReference type="PANTHER" id="PTHR46399">
    <property type="entry name" value="B30.2/SPRY DOMAIN-CONTAINING PROTEIN"/>
    <property type="match status" value="1"/>
</dbReference>
<reference evidence="1 2" key="1">
    <citation type="journal article" date="2018" name="Mol. Genet. Genomics">
        <title>The red deer Cervus elaphus genome CerEla1.0: sequencing, annotating, genes, and chromosomes.</title>
        <authorList>
            <person name="Bana N.A."/>
            <person name="Nyiri A."/>
            <person name="Nagy J."/>
            <person name="Frank K."/>
            <person name="Nagy T."/>
            <person name="Steger V."/>
            <person name="Schiller M."/>
            <person name="Lakatos P."/>
            <person name="Sugar L."/>
            <person name="Horn P."/>
            <person name="Barta E."/>
            <person name="Orosz L."/>
        </authorList>
    </citation>
    <scope>NUCLEOTIDE SEQUENCE [LARGE SCALE GENOMIC DNA]</scope>
    <source>
        <strain evidence="1">Hungarian</strain>
    </source>
</reference>
<name>A0A212CQ67_CEREH</name>
<sequence>MSAGFCPDHKAAMVLFLDRVYGIEVQDFLLHLLEVGFLPDLRAAASLDTAALSATDMALALNRYLCTAVLPLLTRCAPLFAGTEHHASLIDSLLHTVYRLSKGCSLTKAQRDSIEVCLLSIC</sequence>
<dbReference type="PANTHER" id="PTHR46399:SF7">
    <property type="entry name" value="RYANODINE RECEPTOR 2"/>
    <property type="match status" value="1"/>
</dbReference>
<evidence type="ECO:0000313" key="2">
    <source>
        <dbReference type="Proteomes" id="UP000242450"/>
    </source>
</evidence>
<protein>
    <submittedName>
        <fullName evidence="1">Uncharacterized protein</fullName>
    </submittedName>
</protein>
<dbReference type="GO" id="GO:0042383">
    <property type="term" value="C:sarcolemma"/>
    <property type="evidence" value="ECO:0007669"/>
    <property type="project" value="TreeGrafter"/>
</dbReference>
<dbReference type="GO" id="GO:0034704">
    <property type="term" value="C:calcium channel complex"/>
    <property type="evidence" value="ECO:0007669"/>
    <property type="project" value="TreeGrafter"/>
</dbReference>
<dbReference type="Proteomes" id="UP000242450">
    <property type="component" value="Chromosome 15"/>
</dbReference>
<dbReference type="GO" id="GO:0006941">
    <property type="term" value="P:striated muscle contraction"/>
    <property type="evidence" value="ECO:0007669"/>
    <property type="project" value="TreeGrafter"/>
</dbReference>
<evidence type="ECO:0000313" key="1">
    <source>
        <dbReference type="EMBL" id="OWK08035.1"/>
    </source>
</evidence>
<dbReference type="GO" id="GO:0014808">
    <property type="term" value="P:release of sequestered calcium ion into cytosol by sarcoplasmic reticulum"/>
    <property type="evidence" value="ECO:0007669"/>
    <property type="project" value="TreeGrafter"/>
</dbReference>